<dbReference type="CDD" id="cd05013">
    <property type="entry name" value="SIS_RpiR"/>
    <property type="match status" value="1"/>
</dbReference>
<dbReference type="Pfam" id="PF01418">
    <property type="entry name" value="HTH_6"/>
    <property type="match status" value="1"/>
</dbReference>
<dbReference type="PANTHER" id="PTHR30514:SF10">
    <property type="entry name" value="MURR_RPIR FAMILY TRANSCRIPTIONAL REGULATOR"/>
    <property type="match status" value="1"/>
</dbReference>
<dbReference type="PANTHER" id="PTHR30514">
    <property type="entry name" value="GLUCOKINASE"/>
    <property type="match status" value="1"/>
</dbReference>
<reference evidence="6 7" key="1">
    <citation type="submission" date="2017-11" db="EMBL/GenBank/DDBJ databases">
        <title>Understudied soil microbes with underappreciated capabilities: Untangling the Clostridium saccharolyticum group.</title>
        <authorList>
            <person name="Leschine S."/>
        </authorList>
    </citation>
    <scope>NUCLEOTIDE SEQUENCE [LARGE SCALE GENOMIC DNA]</scope>
    <source>
        <strain evidence="6 7">18A</strain>
    </source>
</reference>
<organism evidence="6 7">
    <name type="scientific">[Clostridium] celerecrescens 18A</name>
    <dbReference type="NCBI Taxonomy" id="1286362"/>
    <lineage>
        <taxon>Bacteria</taxon>
        <taxon>Bacillati</taxon>
        <taxon>Bacillota</taxon>
        <taxon>Clostridia</taxon>
        <taxon>Lachnospirales</taxon>
        <taxon>Lachnospiraceae</taxon>
        <taxon>Lacrimispora</taxon>
    </lineage>
</organism>
<keyword evidence="3" id="KW-0804">Transcription</keyword>
<evidence type="ECO:0000256" key="2">
    <source>
        <dbReference type="ARBA" id="ARBA00023125"/>
    </source>
</evidence>
<comment type="caution">
    <text evidence="6">The sequence shown here is derived from an EMBL/GenBank/DDBJ whole genome shotgun (WGS) entry which is preliminary data.</text>
</comment>
<dbReference type="Proteomes" id="UP000231092">
    <property type="component" value="Unassembled WGS sequence"/>
</dbReference>
<dbReference type="Gene3D" id="3.40.50.10490">
    <property type="entry name" value="Glucose-6-phosphate isomerase like protein, domain 1"/>
    <property type="match status" value="1"/>
</dbReference>
<dbReference type="PROSITE" id="PS51071">
    <property type="entry name" value="HTH_RPIR"/>
    <property type="match status" value="1"/>
</dbReference>
<dbReference type="AlphaFoldDB" id="A0A2M8Z7F1"/>
<dbReference type="Gene3D" id="1.10.10.10">
    <property type="entry name" value="Winged helix-like DNA-binding domain superfamily/Winged helix DNA-binding domain"/>
    <property type="match status" value="1"/>
</dbReference>
<accession>A0A2M8Z7F1</accession>
<dbReference type="InterPro" id="IPR046348">
    <property type="entry name" value="SIS_dom_sf"/>
</dbReference>
<dbReference type="SUPFAM" id="SSF46689">
    <property type="entry name" value="Homeodomain-like"/>
    <property type="match status" value="1"/>
</dbReference>
<dbReference type="GO" id="GO:1901135">
    <property type="term" value="P:carbohydrate derivative metabolic process"/>
    <property type="evidence" value="ECO:0007669"/>
    <property type="project" value="InterPro"/>
</dbReference>
<dbReference type="GO" id="GO:0003677">
    <property type="term" value="F:DNA binding"/>
    <property type="evidence" value="ECO:0007669"/>
    <property type="project" value="UniProtKB-KW"/>
</dbReference>
<dbReference type="PROSITE" id="PS51464">
    <property type="entry name" value="SIS"/>
    <property type="match status" value="1"/>
</dbReference>
<dbReference type="GO" id="GO:0003700">
    <property type="term" value="F:DNA-binding transcription factor activity"/>
    <property type="evidence" value="ECO:0007669"/>
    <property type="project" value="InterPro"/>
</dbReference>
<name>A0A2M8Z7F1_9FIRM</name>
<dbReference type="InterPro" id="IPR009057">
    <property type="entry name" value="Homeodomain-like_sf"/>
</dbReference>
<evidence type="ECO:0000313" key="6">
    <source>
        <dbReference type="EMBL" id="PJJ29368.1"/>
    </source>
</evidence>
<feature type="domain" description="SIS" evidence="5">
    <location>
        <begin position="107"/>
        <end position="253"/>
    </location>
</feature>
<evidence type="ECO:0000256" key="1">
    <source>
        <dbReference type="ARBA" id="ARBA00023015"/>
    </source>
</evidence>
<dbReference type="Pfam" id="PF01380">
    <property type="entry name" value="SIS"/>
    <property type="match status" value="1"/>
</dbReference>
<proteinExistence type="predicted"/>
<evidence type="ECO:0000256" key="3">
    <source>
        <dbReference type="ARBA" id="ARBA00023163"/>
    </source>
</evidence>
<dbReference type="InterPro" id="IPR000281">
    <property type="entry name" value="HTH_RpiR"/>
</dbReference>
<dbReference type="InterPro" id="IPR001347">
    <property type="entry name" value="SIS_dom"/>
</dbReference>
<sequence length="256" mass="29390">MNFFDQLSNRGIKLNPTEERIVNYLLEHYGILQDLKIAKVAEELYLSPNSIVRLCKKLGYHGFSELKYQIIHDRKQYGIEAAEQQTSVMDSLKQTLAINSRQNIEKTARLIYESRQVIFFALGLSRIVALDLAKKLEHLNKIIIVPDDRDNCILYANNLTPGQIAFFISYSGSTDIICKLSYIAQTRGVPIVTLTGMSQNPISGSSVVSLYAYFRKLNFRDADITSRIGFYLVTELILEEYMKLFRLEQQLEDEID</sequence>
<protein>
    <submittedName>
        <fullName evidence="6">RpiR family transcriptional regulator</fullName>
    </submittedName>
</protein>
<keyword evidence="2" id="KW-0238">DNA-binding</keyword>
<keyword evidence="1" id="KW-0805">Transcription regulation</keyword>
<evidence type="ECO:0000259" key="4">
    <source>
        <dbReference type="PROSITE" id="PS51071"/>
    </source>
</evidence>
<dbReference type="EMBL" id="PGET01000001">
    <property type="protein sequence ID" value="PJJ29368.1"/>
    <property type="molecule type" value="Genomic_DNA"/>
</dbReference>
<evidence type="ECO:0000259" key="5">
    <source>
        <dbReference type="PROSITE" id="PS51464"/>
    </source>
</evidence>
<dbReference type="SUPFAM" id="SSF53697">
    <property type="entry name" value="SIS domain"/>
    <property type="match status" value="1"/>
</dbReference>
<dbReference type="InterPro" id="IPR035472">
    <property type="entry name" value="RpiR-like_SIS"/>
</dbReference>
<evidence type="ECO:0000313" key="7">
    <source>
        <dbReference type="Proteomes" id="UP000231092"/>
    </source>
</evidence>
<dbReference type="InterPro" id="IPR047640">
    <property type="entry name" value="RpiR-like"/>
</dbReference>
<dbReference type="InterPro" id="IPR036388">
    <property type="entry name" value="WH-like_DNA-bd_sf"/>
</dbReference>
<feature type="domain" description="HTH rpiR-type" evidence="4">
    <location>
        <begin position="1"/>
        <end position="77"/>
    </location>
</feature>
<dbReference type="GO" id="GO:0097367">
    <property type="term" value="F:carbohydrate derivative binding"/>
    <property type="evidence" value="ECO:0007669"/>
    <property type="project" value="InterPro"/>
</dbReference>
<gene>
    <name evidence="6" type="ORF">H171_2909</name>
</gene>